<feature type="compositionally biased region" description="Pro residues" evidence="2">
    <location>
        <begin position="322"/>
        <end position="336"/>
    </location>
</feature>
<feature type="region of interest" description="Disordered" evidence="2">
    <location>
        <begin position="303"/>
        <end position="343"/>
    </location>
</feature>
<evidence type="ECO:0000313" key="4">
    <source>
        <dbReference type="EMBL" id="SDD28712.1"/>
    </source>
</evidence>
<reference evidence="5" key="1">
    <citation type="submission" date="2016-10" db="EMBL/GenBank/DDBJ databases">
        <authorList>
            <person name="Varghese N."/>
            <person name="Submissions S."/>
        </authorList>
    </citation>
    <scope>NUCLEOTIDE SEQUENCE [LARGE SCALE GENOMIC DNA]</scope>
    <source>
        <strain evidence="5">DSM 45421</strain>
    </source>
</reference>
<dbReference type="SUPFAM" id="SSF46955">
    <property type="entry name" value="Putative DNA-binding domain"/>
    <property type="match status" value="1"/>
</dbReference>
<dbReference type="EMBL" id="FMZF01000006">
    <property type="protein sequence ID" value="SDD28712.1"/>
    <property type="molecule type" value="Genomic_DNA"/>
</dbReference>
<dbReference type="InterPro" id="IPR009061">
    <property type="entry name" value="DNA-bd_dom_put_sf"/>
</dbReference>
<dbReference type="InterPro" id="IPR003759">
    <property type="entry name" value="Cbl-bd_cap"/>
</dbReference>
<feature type="region of interest" description="Disordered" evidence="2">
    <location>
        <begin position="34"/>
        <end position="54"/>
    </location>
</feature>
<dbReference type="SMART" id="SM00422">
    <property type="entry name" value="HTH_MERR"/>
    <property type="match status" value="1"/>
</dbReference>
<feature type="region of interest" description="Disordered" evidence="2">
    <location>
        <begin position="82"/>
        <end position="111"/>
    </location>
</feature>
<dbReference type="PANTHER" id="PTHR30204">
    <property type="entry name" value="REDOX-CYCLING DRUG-SENSING TRANSCRIPTIONAL ACTIVATOR SOXR"/>
    <property type="match status" value="1"/>
</dbReference>
<sequence>MARPPEQSSADPRLSVAVVARRLGVAPTTLRSWDRRYGLGPSDRRPGQHRSYTSEDVARLEAVRLLLLEGATVAEAVRLTRSATDTPHGAEVGADAPTAVLPRPSPPSWPARLRRLHASTRQMDADRVVAVLDQAVDAHGVTATWDHLLRPALAALGEQWRSDERCIAEEHLLSECATRLFHQLVGARPVTARRPVLLLSASAEGHVLPLHALAAALAEQGAPSRLLGSTPTAAALAAIRRIHPSAVVIWAQASENATIDVFTRLPRIRGGLQTLAAGPGWSTVPVPPGVARANSLQTSLDLLGDTARGRRAPARRGASPLRPVPPAPRPGRPAPPGDDRSPE</sequence>
<evidence type="ECO:0000256" key="2">
    <source>
        <dbReference type="SAM" id="MobiDB-lite"/>
    </source>
</evidence>
<dbReference type="Gene3D" id="1.10.1660.10">
    <property type="match status" value="1"/>
</dbReference>
<dbReference type="STRING" id="1190417.SAMN05660690_3885"/>
<dbReference type="OrthoDB" id="9800334at2"/>
<proteinExistence type="predicted"/>
<evidence type="ECO:0000259" key="3">
    <source>
        <dbReference type="PROSITE" id="PS50937"/>
    </source>
</evidence>
<dbReference type="GO" id="GO:0003700">
    <property type="term" value="F:DNA-binding transcription factor activity"/>
    <property type="evidence" value="ECO:0007669"/>
    <property type="project" value="InterPro"/>
</dbReference>
<evidence type="ECO:0000313" key="5">
    <source>
        <dbReference type="Proteomes" id="UP000199416"/>
    </source>
</evidence>
<dbReference type="PROSITE" id="PS50937">
    <property type="entry name" value="HTH_MERR_2"/>
    <property type="match status" value="1"/>
</dbReference>
<dbReference type="PANTHER" id="PTHR30204:SF97">
    <property type="entry name" value="MERR FAMILY REGULATORY PROTEIN"/>
    <property type="match status" value="1"/>
</dbReference>
<dbReference type="InterPro" id="IPR000551">
    <property type="entry name" value="MerR-type_HTH_dom"/>
</dbReference>
<evidence type="ECO:0000256" key="1">
    <source>
        <dbReference type="ARBA" id="ARBA00023125"/>
    </source>
</evidence>
<name>A0A1G6THS1_9ACTN</name>
<dbReference type="InterPro" id="IPR047057">
    <property type="entry name" value="MerR_fam"/>
</dbReference>
<dbReference type="GO" id="GO:0003677">
    <property type="term" value="F:DNA binding"/>
    <property type="evidence" value="ECO:0007669"/>
    <property type="project" value="UniProtKB-KW"/>
</dbReference>
<dbReference type="RefSeq" id="WP_091367729.1">
    <property type="nucleotide sequence ID" value="NZ_FMZF01000006.1"/>
</dbReference>
<protein>
    <submittedName>
        <fullName evidence="4">B12 binding domain-containing protein</fullName>
    </submittedName>
</protein>
<gene>
    <name evidence="4" type="ORF">SAMN05660690_3885</name>
</gene>
<dbReference type="InterPro" id="IPR036594">
    <property type="entry name" value="Meth_synthase_dom"/>
</dbReference>
<dbReference type="Gene3D" id="3.40.50.280">
    <property type="entry name" value="Cobalamin-binding domain"/>
    <property type="match status" value="1"/>
</dbReference>
<dbReference type="Proteomes" id="UP000199416">
    <property type="component" value="Unassembled WGS sequence"/>
</dbReference>
<dbReference type="Gene3D" id="1.10.1240.10">
    <property type="entry name" value="Methionine synthase domain"/>
    <property type="match status" value="1"/>
</dbReference>
<organism evidence="4 5">
    <name type="scientific">Geodermatophilus telluris</name>
    <dbReference type="NCBI Taxonomy" id="1190417"/>
    <lineage>
        <taxon>Bacteria</taxon>
        <taxon>Bacillati</taxon>
        <taxon>Actinomycetota</taxon>
        <taxon>Actinomycetes</taxon>
        <taxon>Geodermatophilales</taxon>
        <taxon>Geodermatophilaceae</taxon>
        <taxon>Geodermatophilus</taxon>
    </lineage>
</organism>
<accession>A0A1G6THS1</accession>
<dbReference type="AlphaFoldDB" id="A0A1G6THS1"/>
<keyword evidence="5" id="KW-1185">Reference proteome</keyword>
<dbReference type="Pfam" id="PF02607">
    <property type="entry name" value="B12-binding_2"/>
    <property type="match status" value="1"/>
</dbReference>
<dbReference type="Pfam" id="PF13411">
    <property type="entry name" value="MerR_1"/>
    <property type="match status" value="1"/>
</dbReference>
<keyword evidence="1" id="KW-0238">DNA-binding</keyword>
<feature type="domain" description="HTH merR-type" evidence="3">
    <location>
        <begin position="13"/>
        <end position="82"/>
    </location>
</feature>